<protein>
    <submittedName>
        <fullName evidence="1">Unannotated protein</fullName>
    </submittedName>
</protein>
<organism evidence="1">
    <name type="scientific">freshwater metagenome</name>
    <dbReference type="NCBI Taxonomy" id="449393"/>
    <lineage>
        <taxon>unclassified sequences</taxon>
        <taxon>metagenomes</taxon>
        <taxon>ecological metagenomes</taxon>
    </lineage>
</organism>
<gene>
    <name evidence="1" type="ORF">UFOPK3564_01221</name>
</gene>
<evidence type="ECO:0000313" key="1">
    <source>
        <dbReference type="EMBL" id="CAB4910762.1"/>
    </source>
</evidence>
<dbReference type="PANTHER" id="PTHR30528:SF0">
    <property type="entry name" value="CYTOPLASMIC PROTEIN"/>
    <property type="match status" value="1"/>
</dbReference>
<sequence length="420" mass="47067">MSTERPPVRLGVPRARRIALAAQGFADRAHRRPPARLTPAHLGRVIDRVGLLQIDSVNVVARAHLLPIFSRLGPYDLGLLERATARRPRRLVEYWAHEASFVPPETHRLLRWRMARIDEEGWGMIRRAAEQPELLAAVEAEVLAHGPLTAVELERRLEADVAAGRLVLPERRGNGYAWNWSGVKRALEYLFFVGRVTSAGRTPQFERRYDVPARVLPPEVHDAPDPEPEDAIRELVRIAARAHGVGTEQCLRDYFRLSPAQARPAIRDLVASGELLPATIDGWRRPAYLHVDARQPRTVDARALLAPFDPLIFERTRTEALFGVRYRLEIYVPREKRVHGYYVLPFLLGDRLVARVDLKADRGAGVLLVQAAFAEEDAGDRTHVARELAAELHAMAGWLGLGSVEVRPRGDLAAELAAVV</sequence>
<proteinExistence type="predicted"/>
<name>A0A6J7GSJ8_9ZZZZ</name>
<dbReference type="InterPro" id="IPR009351">
    <property type="entry name" value="AlkZ-like"/>
</dbReference>
<accession>A0A6J7GSJ8</accession>
<dbReference type="PANTHER" id="PTHR30528">
    <property type="entry name" value="CYTOPLASMIC PROTEIN"/>
    <property type="match status" value="1"/>
</dbReference>
<dbReference type="Pfam" id="PF06224">
    <property type="entry name" value="AlkZ-like"/>
    <property type="match status" value="1"/>
</dbReference>
<reference evidence="1" key="1">
    <citation type="submission" date="2020-05" db="EMBL/GenBank/DDBJ databases">
        <authorList>
            <person name="Chiriac C."/>
            <person name="Salcher M."/>
            <person name="Ghai R."/>
            <person name="Kavagutti S V."/>
        </authorList>
    </citation>
    <scope>NUCLEOTIDE SEQUENCE</scope>
</reference>
<dbReference type="EMBL" id="CAFBMK010000055">
    <property type="protein sequence ID" value="CAB4910762.1"/>
    <property type="molecule type" value="Genomic_DNA"/>
</dbReference>
<dbReference type="AlphaFoldDB" id="A0A6J7GSJ8"/>